<organism evidence="3 4">
    <name type="scientific">Autumnicola psychrophila</name>
    <dbReference type="NCBI Taxonomy" id="3075592"/>
    <lineage>
        <taxon>Bacteria</taxon>
        <taxon>Pseudomonadati</taxon>
        <taxon>Bacteroidota</taxon>
        <taxon>Flavobacteriia</taxon>
        <taxon>Flavobacteriales</taxon>
        <taxon>Flavobacteriaceae</taxon>
        <taxon>Autumnicola</taxon>
    </lineage>
</organism>
<dbReference type="EMBL" id="JAVRHN010000014">
    <property type="protein sequence ID" value="MDT0687761.1"/>
    <property type="molecule type" value="Genomic_DNA"/>
</dbReference>
<evidence type="ECO:0000259" key="2">
    <source>
        <dbReference type="Pfam" id="PF21027"/>
    </source>
</evidence>
<name>A0ABU3DVM6_9FLAO</name>
<dbReference type="Proteomes" id="UP001253848">
    <property type="component" value="Unassembled WGS sequence"/>
</dbReference>
<keyword evidence="4" id="KW-1185">Reference proteome</keyword>
<dbReference type="InterPro" id="IPR011483">
    <property type="entry name" value="Sde182_NH-like"/>
</dbReference>
<comment type="caution">
    <text evidence="3">The sequence shown here is derived from an EMBL/GenBank/DDBJ whole genome shotgun (WGS) entry which is preliminary data.</text>
</comment>
<gene>
    <name evidence="3" type="ORF">RM541_15445</name>
</gene>
<feature type="domain" description="Cellulose-binding Sde182 C-terminal" evidence="2">
    <location>
        <begin position="391"/>
        <end position="483"/>
    </location>
</feature>
<dbReference type="InterPro" id="IPR036452">
    <property type="entry name" value="Ribo_hydro-like"/>
</dbReference>
<reference evidence="3 4" key="1">
    <citation type="submission" date="2023-09" db="EMBL/GenBank/DDBJ databases">
        <authorList>
            <person name="Rey-Velasco X."/>
        </authorList>
    </citation>
    <scope>NUCLEOTIDE SEQUENCE [LARGE SCALE GENOMIC DNA]</scope>
    <source>
        <strain evidence="3 4">F225</strain>
    </source>
</reference>
<evidence type="ECO:0000313" key="3">
    <source>
        <dbReference type="EMBL" id="MDT0687761.1"/>
    </source>
</evidence>
<sequence length="485" mass="55528">MHFTPFSKKSLKLTLMLMFVLFFFNTEKTEAQEKHRIFVLTDIENEPDDAMSLVRFLVYSNNFDIEGLAATTSIHQQNEVATWRIKEIVEAYGKVRDNLEKHESGFPTGGYVESIISEGLPEYGMNAVGRGKDSQASEQLIQAVDKNDDRPLWVTVWGGPNVLAQALWKVRETRSEKELEKFVSKLRVYTISDQDDSGPWIRKEFPDLFYIASPGFNAGGGYHHAAWSGISGDYFHARCDGADFTLVSNEWLESNVRKKGPLGAEYPHWDYLMEGDTPSFLSLINNGLSNPEHPEWGGWGGRYELYTPRTQKWFLYPESRPFYSDAKDEVMGVDGRWHSGNHETIWRWREAYQNDFAARMDWTIEDYENVNHPPVPKLSNEKRITAKKGDKIMLNAKASSDPDGDALSYHWFYYEEAGTFSVSSSRSGQPLEIQNFDQPEAWFTVPNERLGPLGSTGTMHIILMVTDHGTPRLTRYERVIVDVVE</sequence>
<dbReference type="InterPro" id="IPR048527">
    <property type="entry name" value="Sde182_C"/>
</dbReference>
<protein>
    <submittedName>
        <fullName evidence="3">DUF1593 domain-containing protein</fullName>
    </submittedName>
</protein>
<dbReference type="Pfam" id="PF21027">
    <property type="entry name" value="Sde0182_C"/>
    <property type="match status" value="1"/>
</dbReference>
<dbReference type="Gene3D" id="3.90.245.10">
    <property type="entry name" value="Ribonucleoside hydrolase-like"/>
    <property type="match status" value="1"/>
</dbReference>
<dbReference type="RefSeq" id="WP_311501035.1">
    <property type="nucleotide sequence ID" value="NZ_JAVRHN010000014.1"/>
</dbReference>
<dbReference type="Gene3D" id="2.60.40.10">
    <property type="entry name" value="Immunoglobulins"/>
    <property type="match status" value="1"/>
</dbReference>
<proteinExistence type="predicted"/>
<feature type="domain" description="Cellulose-binding Sde182 nucleoside hydrolase-like" evidence="1">
    <location>
        <begin position="36"/>
        <end position="303"/>
    </location>
</feature>
<dbReference type="InterPro" id="IPR013783">
    <property type="entry name" value="Ig-like_fold"/>
</dbReference>
<accession>A0ABU3DVM6</accession>
<evidence type="ECO:0000259" key="1">
    <source>
        <dbReference type="Pfam" id="PF07632"/>
    </source>
</evidence>
<dbReference type="Pfam" id="PF07632">
    <property type="entry name" value="Sde182_NH-like"/>
    <property type="match status" value="1"/>
</dbReference>
<dbReference type="SUPFAM" id="SSF53590">
    <property type="entry name" value="Nucleoside hydrolase"/>
    <property type="match status" value="1"/>
</dbReference>
<evidence type="ECO:0000313" key="4">
    <source>
        <dbReference type="Proteomes" id="UP001253848"/>
    </source>
</evidence>